<dbReference type="InterPro" id="IPR050095">
    <property type="entry name" value="ECF_ABC_transporter_ATP-bd"/>
</dbReference>
<dbReference type="InterPro" id="IPR017871">
    <property type="entry name" value="ABC_transporter-like_CS"/>
</dbReference>
<proteinExistence type="inferred from homology"/>
<dbReference type="SUPFAM" id="SSF52540">
    <property type="entry name" value="P-loop containing nucleoside triphosphate hydrolases"/>
    <property type="match status" value="1"/>
</dbReference>
<keyword evidence="3" id="KW-0813">Transport</keyword>
<dbReference type="GO" id="GO:0005524">
    <property type="term" value="F:ATP binding"/>
    <property type="evidence" value="ECO:0007669"/>
    <property type="project" value="UniProtKB-KW"/>
</dbReference>
<keyword evidence="8" id="KW-0472">Membrane</keyword>
<protein>
    <submittedName>
        <fullName evidence="10">Energy-coupling factor transport system ATP-binding protein</fullName>
    </submittedName>
</protein>
<dbReference type="Pfam" id="PF00005">
    <property type="entry name" value="ABC_tran"/>
    <property type="match status" value="1"/>
</dbReference>
<dbReference type="PANTHER" id="PTHR43553:SF27">
    <property type="entry name" value="ENERGY-COUPLING FACTOR TRANSPORTER ATP-BINDING PROTEIN ECFA2"/>
    <property type="match status" value="1"/>
</dbReference>
<comment type="subcellular location">
    <subcellularLocation>
        <location evidence="1">Cell membrane</location>
        <topology evidence="1">Peripheral membrane protein</topology>
    </subcellularLocation>
</comment>
<dbReference type="SMART" id="SM00382">
    <property type="entry name" value="AAA"/>
    <property type="match status" value="1"/>
</dbReference>
<evidence type="ECO:0000256" key="7">
    <source>
        <dbReference type="ARBA" id="ARBA00022967"/>
    </source>
</evidence>
<organism evidence="10 11">
    <name type="scientific">Halanaerobium saccharolyticum</name>
    <dbReference type="NCBI Taxonomy" id="43595"/>
    <lineage>
        <taxon>Bacteria</taxon>
        <taxon>Bacillati</taxon>
        <taxon>Bacillota</taxon>
        <taxon>Clostridia</taxon>
        <taxon>Halanaerobiales</taxon>
        <taxon>Halanaerobiaceae</taxon>
        <taxon>Halanaerobium</taxon>
    </lineage>
</organism>
<dbReference type="Proteomes" id="UP000295064">
    <property type="component" value="Unassembled WGS sequence"/>
</dbReference>
<name>A0A4R6LQA7_9FIRM</name>
<evidence type="ECO:0000256" key="3">
    <source>
        <dbReference type="ARBA" id="ARBA00022448"/>
    </source>
</evidence>
<dbReference type="EMBL" id="SNWX01000012">
    <property type="protein sequence ID" value="TDO89334.1"/>
    <property type="molecule type" value="Genomic_DNA"/>
</dbReference>
<gene>
    <name evidence="10" type="ORF">DFR79_11288</name>
</gene>
<comment type="similarity">
    <text evidence="2">Belongs to the ABC transporter superfamily.</text>
</comment>
<feature type="domain" description="ABC transporter" evidence="9">
    <location>
        <begin position="4"/>
        <end position="245"/>
    </location>
</feature>
<comment type="caution">
    <text evidence="10">The sequence shown here is derived from an EMBL/GenBank/DDBJ whole genome shotgun (WGS) entry which is preliminary data.</text>
</comment>
<sequence length="285" mass="31899">MKEIIINNLSYKYSLAENKALNNISLEIEKGDFIGVIGPNKAGKSTFCKSLVGLIPHFYKGEFEGEILIDDLNTLNSSIAEISLKVGLVFQDPFNQISGAKLSVYDELAFGLENNGVEREEMITRIDKYLDLMDLNEVKDNNPFELSGGQMQRLAIASIMALKPDVFVLDEPTSQLDPQGTEEVFKAVSRLREENLTVILVSQKLNKLADYANKILFLNQGGIVAYDDTAAVFSRNDLEQMGMGVPIYTEIARELELKNEKDQYPIRNSELKEMLVAKYGKNIGK</sequence>
<dbReference type="PROSITE" id="PS00211">
    <property type="entry name" value="ABC_TRANSPORTER_1"/>
    <property type="match status" value="1"/>
</dbReference>
<dbReference type="InterPro" id="IPR015856">
    <property type="entry name" value="ABC_transpr_CbiO/EcfA_su"/>
</dbReference>
<keyword evidence="5" id="KW-0547">Nucleotide-binding</keyword>
<evidence type="ECO:0000256" key="2">
    <source>
        <dbReference type="ARBA" id="ARBA00005417"/>
    </source>
</evidence>
<evidence type="ECO:0000256" key="4">
    <source>
        <dbReference type="ARBA" id="ARBA00022475"/>
    </source>
</evidence>
<dbReference type="GO" id="GO:0043190">
    <property type="term" value="C:ATP-binding cassette (ABC) transporter complex"/>
    <property type="evidence" value="ECO:0007669"/>
    <property type="project" value="TreeGrafter"/>
</dbReference>
<dbReference type="CDD" id="cd03225">
    <property type="entry name" value="ABC_cobalt_CbiO_domain1"/>
    <property type="match status" value="1"/>
</dbReference>
<keyword evidence="4" id="KW-1003">Cell membrane</keyword>
<evidence type="ECO:0000256" key="8">
    <source>
        <dbReference type="ARBA" id="ARBA00023136"/>
    </source>
</evidence>
<keyword evidence="6 10" id="KW-0067">ATP-binding</keyword>
<dbReference type="RefSeq" id="WP_133515147.1">
    <property type="nucleotide sequence ID" value="NZ_SNWX01000012.1"/>
</dbReference>
<evidence type="ECO:0000259" key="9">
    <source>
        <dbReference type="PROSITE" id="PS50893"/>
    </source>
</evidence>
<evidence type="ECO:0000256" key="6">
    <source>
        <dbReference type="ARBA" id="ARBA00022840"/>
    </source>
</evidence>
<dbReference type="InterPro" id="IPR027417">
    <property type="entry name" value="P-loop_NTPase"/>
</dbReference>
<evidence type="ECO:0000256" key="5">
    <source>
        <dbReference type="ARBA" id="ARBA00022741"/>
    </source>
</evidence>
<dbReference type="InterPro" id="IPR003593">
    <property type="entry name" value="AAA+_ATPase"/>
</dbReference>
<evidence type="ECO:0000313" key="11">
    <source>
        <dbReference type="Proteomes" id="UP000295064"/>
    </source>
</evidence>
<dbReference type="PROSITE" id="PS50893">
    <property type="entry name" value="ABC_TRANSPORTER_2"/>
    <property type="match status" value="1"/>
</dbReference>
<dbReference type="GO" id="GO:0042626">
    <property type="term" value="F:ATPase-coupled transmembrane transporter activity"/>
    <property type="evidence" value="ECO:0007669"/>
    <property type="project" value="TreeGrafter"/>
</dbReference>
<dbReference type="InterPro" id="IPR003439">
    <property type="entry name" value="ABC_transporter-like_ATP-bd"/>
</dbReference>
<dbReference type="PANTHER" id="PTHR43553">
    <property type="entry name" value="HEAVY METAL TRANSPORTER"/>
    <property type="match status" value="1"/>
</dbReference>
<dbReference type="OrthoDB" id="501320at2"/>
<dbReference type="AlphaFoldDB" id="A0A4R6LQA7"/>
<dbReference type="Gene3D" id="3.40.50.300">
    <property type="entry name" value="P-loop containing nucleotide triphosphate hydrolases"/>
    <property type="match status" value="1"/>
</dbReference>
<accession>A0A4R6LQA7</accession>
<keyword evidence="7" id="KW-1278">Translocase</keyword>
<reference evidence="10 11" key="1">
    <citation type="submission" date="2019-03" db="EMBL/GenBank/DDBJ databases">
        <title>Subsurface microbial communities from deep shales in Ohio and West Virginia, USA.</title>
        <authorList>
            <person name="Wrighton K."/>
        </authorList>
    </citation>
    <scope>NUCLEOTIDE SEQUENCE [LARGE SCALE GENOMIC DNA]</scope>
    <source>
        <strain evidence="10 11">MA284_T2</strain>
    </source>
</reference>
<dbReference type="FunFam" id="3.40.50.300:FF:000224">
    <property type="entry name" value="Energy-coupling factor transporter ATP-binding protein EcfA"/>
    <property type="match status" value="1"/>
</dbReference>
<evidence type="ECO:0000256" key="1">
    <source>
        <dbReference type="ARBA" id="ARBA00004202"/>
    </source>
</evidence>
<dbReference type="GO" id="GO:0016887">
    <property type="term" value="F:ATP hydrolysis activity"/>
    <property type="evidence" value="ECO:0007669"/>
    <property type="project" value="InterPro"/>
</dbReference>
<evidence type="ECO:0000313" key="10">
    <source>
        <dbReference type="EMBL" id="TDO89334.1"/>
    </source>
</evidence>